<keyword evidence="2" id="KW-1185">Reference proteome</keyword>
<organism evidence="1 2">
    <name type="scientific">Methanosarcina baikalica</name>
    <dbReference type="NCBI Taxonomy" id="3073890"/>
    <lineage>
        <taxon>Archaea</taxon>
        <taxon>Methanobacteriati</taxon>
        <taxon>Methanobacteriota</taxon>
        <taxon>Stenosarchaea group</taxon>
        <taxon>Methanomicrobia</taxon>
        <taxon>Methanosarcinales</taxon>
        <taxon>Methanosarcinaceae</taxon>
        <taxon>Methanosarcina</taxon>
    </lineage>
</organism>
<dbReference type="Proteomes" id="UP001246244">
    <property type="component" value="Unassembled WGS sequence"/>
</dbReference>
<name>A0ABU2D3G3_9EURY</name>
<dbReference type="Pfam" id="PF02597">
    <property type="entry name" value="ThiS"/>
    <property type="match status" value="1"/>
</dbReference>
<dbReference type="InterPro" id="IPR003749">
    <property type="entry name" value="ThiS/MoaD-like"/>
</dbReference>
<evidence type="ECO:0000313" key="1">
    <source>
        <dbReference type="EMBL" id="MDR7666519.1"/>
    </source>
</evidence>
<evidence type="ECO:0000313" key="2">
    <source>
        <dbReference type="Proteomes" id="UP001246244"/>
    </source>
</evidence>
<dbReference type="NCBIfam" id="TIGR01687">
    <property type="entry name" value="moaD_arch"/>
    <property type="match status" value="1"/>
</dbReference>
<dbReference type="NCBIfam" id="NF041918">
    <property type="entry name" value="SAMP1"/>
    <property type="match status" value="1"/>
</dbReference>
<dbReference type="InterPro" id="IPR016155">
    <property type="entry name" value="Mopterin_synth/thiamin_S_b"/>
</dbReference>
<dbReference type="InterPro" id="IPR052045">
    <property type="entry name" value="Sulfur_Carrier/Prot_Modifier"/>
</dbReference>
<sequence length="97" mass="10302">MAEVKIKLFANLREAAGTSELQLSGGKVVDALLSLTEKYPELKSLIFEKPEGEGWTPVICGSINILINGNNVRHLDGLDTLLSDADEIAVLPPVSGG</sequence>
<comment type="caution">
    <text evidence="1">The sequence shown here is derived from an EMBL/GenBank/DDBJ whole genome shotgun (WGS) entry which is preliminary data.</text>
</comment>
<dbReference type="SUPFAM" id="SSF54285">
    <property type="entry name" value="MoaD/ThiS"/>
    <property type="match status" value="1"/>
</dbReference>
<accession>A0ABU2D3G3</accession>
<protein>
    <submittedName>
        <fullName evidence="1">Ubiquitin-like small modifier protein 1</fullName>
    </submittedName>
</protein>
<dbReference type="InterPro" id="IPR012675">
    <property type="entry name" value="Beta-grasp_dom_sf"/>
</dbReference>
<dbReference type="RefSeq" id="WP_310576547.1">
    <property type="nucleotide sequence ID" value="NZ_JAVKPK010000053.1"/>
</dbReference>
<dbReference type="Gene3D" id="3.10.20.30">
    <property type="match status" value="1"/>
</dbReference>
<dbReference type="EMBL" id="JAVKPK010000053">
    <property type="protein sequence ID" value="MDR7666519.1"/>
    <property type="molecule type" value="Genomic_DNA"/>
</dbReference>
<proteinExistence type="predicted"/>
<dbReference type="InterPro" id="IPR010038">
    <property type="entry name" value="MoaD_arc-typ"/>
</dbReference>
<dbReference type="InterPro" id="IPR054834">
    <property type="entry name" value="SAMP1_3"/>
</dbReference>
<reference evidence="2" key="1">
    <citation type="submission" date="2023-07" db="EMBL/GenBank/DDBJ databases">
        <title>Whole-genome sequencing of a new Methanosarcina sp. Z-7115.</title>
        <authorList>
            <person name="Zhilina T.N."/>
            <person name="Merkel A.Y."/>
        </authorList>
    </citation>
    <scope>NUCLEOTIDE SEQUENCE [LARGE SCALE GENOMIC DNA]</scope>
    <source>
        <strain evidence="2">Z-7115</strain>
    </source>
</reference>
<dbReference type="PANTHER" id="PTHR38031:SF1">
    <property type="entry name" value="SULFUR CARRIER PROTEIN CYSO"/>
    <property type="match status" value="1"/>
</dbReference>
<gene>
    <name evidence="1" type="ORF">RG963_12155</name>
</gene>
<dbReference type="PANTHER" id="PTHR38031">
    <property type="entry name" value="SULFUR CARRIER PROTEIN SLR0821-RELATED"/>
    <property type="match status" value="1"/>
</dbReference>
<dbReference type="CDD" id="cd17505">
    <property type="entry name" value="Ubl_SAMP1_like"/>
    <property type="match status" value="1"/>
</dbReference>